<evidence type="ECO:0000313" key="5">
    <source>
        <dbReference type="EMBL" id="MPL87952.1"/>
    </source>
</evidence>
<dbReference type="InterPro" id="IPR000835">
    <property type="entry name" value="HTH_MarR-typ"/>
</dbReference>
<dbReference type="InterPro" id="IPR036388">
    <property type="entry name" value="WH-like_DNA-bd_sf"/>
</dbReference>
<dbReference type="Pfam" id="PF12802">
    <property type="entry name" value="MarR_2"/>
    <property type="match status" value="1"/>
</dbReference>
<keyword evidence="2" id="KW-0238">DNA-binding</keyword>
<accession>A0A644VB51</accession>
<reference evidence="5" key="1">
    <citation type="submission" date="2019-08" db="EMBL/GenBank/DDBJ databases">
        <authorList>
            <person name="Kucharzyk K."/>
            <person name="Murdoch R.W."/>
            <person name="Higgins S."/>
            <person name="Loffler F."/>
        </authorList>
    </citation>
    <scope>NUCLEOTIDE SEQUENCE</scope>
</reference>
<evidence type="ECO:0000259" key="4">
    <source>
        <dbReference type="PROSITE" id="PS50995"/>
    </source>
</evidence>
<dbReference type="EMBL" id="VSSQ01000248">
    <property type="protein sequence ID" value="MPL87952.1"/>
    <property type="molecule type" value="Genomic_DNA"/>
</dbReference>
<dbReference type="SMART" id="SM00347">
    <property type="entry name" value="HTH_MARR"/>
    <property type="match status" value="1"/>
</dbReference>
<dbReference type="InterPro" id="IPR036390">
    <property type="entry name" value="WH_DNA-bd_sf"/>
</dbReference>
<feature type="domain" description="HTH marR-type" evidence="4">
    <location>
        <begin position="43"/>
        <end position="175"/>
    </location>
</feature>
<evidence type="ECO:0000256" key="1">
    <source>
        <dbReference type="ARBA" id="ARBA00023015"/>
    </source>
</evidence>
<keyword evidence="1" id="KW-0805">Transcription regulation</keyword>
<dbReference type="GO" id="GO:0003700">
    <property type="term" value="F:DNA-binding transcription factor activity"/>
    <property type="evidence" value="ECO:0007669"/>
    <property type="project" value="InterPro"/>
</dbReference>
<evidence type="ECO:0000256" key="3">
    <source>
        <dbReference type="ARBA" id="ARBA00023163"/>
    </source>
</evidence>
<organism evidence="5">
    <name type="scientific">bioreactor metagenome</name>
    <dbReference type="NCBI Taxonomy" id="1076179"/>
    <lineage>
        <taxon>unclassified sequences</taxon>
        <taxon>metagenomes</taxon>
        <taxon>ecological metagenomes</taxon>
    </lineage>
</organism>
<dbReference type="Gene3D" id="1.10.10.10">
    <property type="entry name" value="Winged helix-like DNA-binding domain superfamily/Winged helix DNA-binding domain"/>
    <property type="match status" value="1"/>
</dbReference>
<name>A0A644VB51_9ZZZZ</name>
<dbReference type="PANTHER" id="PTHR42756">
    <property type="entry name" value="TRANSCRIPTIONAL REGULATOR, MARR"/>
    <property type="match status" value="1"/>
</dbReference>
<dbReference type="PRINTS" id="PR00598">
    <property type="entry name" value="HTHMARR"/>
</dbReference>
<gene>
    <name evidence="5" type="ORF">SDC9_33965</name>
</gene>
<proteinExistence type="predicted"/>
<dbReference type="AlphaFoldDB" id="A0A644VB51"/>
<evidence type="ECO:0000256" key="2">
    <source>
        <dbReference type="ARBA" id="ARBA00023125"/>
    </source>
</evidence>
<dbReference type="PROSITE" id="PS50995">
    <property type="entry name" value="HTH_MARR_2"/>
    <property type="match status" value="1"/>
</dbReference>
<dbReference type="GO" id="GO:0003677">
    <property type="term" value="F:DNA binding"/>
    <property type="evidence" value="ECO:0007669"/>
    <property type="project" value="UniProtKB-KW"/>
</dbReference>
<comment type="caution">
    <text evidence="5">The sequence shown here is derived from an EMBL/GenBank/DDBJ whole genome shotgun (WGS) entry which is preliminary data.</text>
</comment>
<dbReference type="SUPFAM" id="SSF46785">
    <property type="entry name" value="Winged helix' DNA-binding domain"/>
    <property type="match status" value="1"/>
</dbReference>
<sequence>MVIRRGIWHNNLIAVRSAFSDDLSRTGVVAGGLLLFRNGCKNMDTIWRLLPRLYYSARKYLFTRARECGMEKGQPRILDYVHVNDGCIQREIRDEFSLDASSISNLLSKLEENGTLRRERNPLSTREVNVYITDKGREVQKRMEVVYDELEQIIFQGFSPEEKEQCIHYLSRLTKNMMSYRKDESQ</sequence>
<dbReference type="PANTHER" id="PTHR42756:SF1">
    <property type="entry name" value="TRANSCRIPTIONAL REPRESSOR OF EMRAB OPERON"/>
    <property type="match status" value="1"/>
</dbReference>
<protein>
    <recommendedName>
        <fullName evidence="4">HTH marR-type domain-containing protein</fullName>
    </recommendedName>
</protein>
<keyword evidence="3" id="KW-0804">Transcription</keyword>